<feature type="domain" description="ABC transmembrane type-1" evidence="8">
    <location>
        <begin position="95"/>
        <end position="304"/>
    </location>
</feature>
<sequence length="321" mass="34975">MGKYIIKRLFDLLPTVFVVAVIVFIITRLIPGNPAAVMLGPTASVEDIEKLTTQLGLDQPLYKQFLDYLLGLLQGDFGTSLSYNQPVAQLIMERFPNTVILALAALVIALLIGIPAGMISAARQNSALDYGVMLVSLLGVSMPIFWLGVMLVLFFSVNLGWFPATGMGTLDDGLLSYIKHLILPSITLATIPMATFARITRSSMLEVISQEYIKTARAKGVAEFWVISKHVLKNALTPILTVLGMQISMLLGGAVLTETIFSWPGMGRLIVDAIDKRDFVVVQGTVLFIAIIFVLVNLLVDILYKVVNPRVNYESSKGGGQ</sequence>
<reference evidence="10" key="1">
    <citation type="submission" date="2017-02" db="EMBL/GenBank/DDBJ databases">
        <authorList>
            <person name="Varghese N."/>
            <person name="Submissions S."/>
        </authorList>
    </citation>
    <scope>NUCLEOTIDE SEQUENCE [LARGE SCALE GENOMIC DNA]</scope>
    <source>
        <strain evidence="10">DSM 23966</strain>
    </source>
</reference>
<feature type="transmembrane region" description="Helical" evidence="7">
    <location>
        <begin position="177"/>
        <end position="197"/>
    </location>
</feature>
<dbReference type="Pfam" id="PF19300">
    <property type="entry name" value="BPD_transp_1_N"/>
    <property type="match status" value="1"/>
</dbReference>
<dbReference type="AlphaFoldDB" id="A0A1T4YA79"/>
<evidence type="ECO:0000256" key="1">
    <source>
        <dbReference type="ARBA" id="ARBA00004651"/>
    </source>
</evidence>
<dbReference type="Gene3D" id="1.10.3720.10">
    <property type="entry name" value="MetI-like"/>
    <property type="match status" value="1"/>
</dbReference>
<proteinExistence type="inferred from homology"/>
<dbReference type="InterPro" id="IPR045621">
    <property type="entry name" value="BPD_transp_1_N"/>
</dbReference>
<gene>
    <name evidence="9" type="ORF">SAMN04244570_2153</name>
</gene>
<feature type="transmembrane region" description="Helical" evidence="7">
    <location>
        <begin position="99"/>
        <end position="119"/>
    </location>
</feature>
<dbReference type="Pfam" id="PF00528">
    <property type="entry name" value="BPD_transp_1"/>
    <property type="match status" value="1"/>
</dbReference>
<accession>A0A1T4YA79</accession>
<dbReference type="GO" id="GO:0055085">
    <property type="term" value="P:transmembrane transport"/>
    <property type="evidence" value="ECO:0007669"/>
    <property type="project" value="InterPro"/>
</dbReference>
<dbReference type="PANTHER" id="PTHR43163:SF6">
    <property type="entry name" value="DIPEPTIDE TRANSPORT SYSTEM PERMEASE PROTEIN DPPB-RELATED"/>
    <property type="match status" value="1"/>
</dbReference>
<comment type="subcellular location">
    <subcellularLocation>
        <location evidence="1 7">Cell membrane</location>
        <topology evidence="1 7">Multi-pass membrane protein</topology>
    </subcellularLocation>
</comment>
<keyword evidence="2 7" id="KW-0813">Transport</keyword>
<dbReference type="EMBL" id="FUYJ01000003">
    <property type="protein sequence ID" value="SKA98717.1"/>
    <property type="molecule type" value="Genomic_DNA"/>
</dbReference>
<dbReference type="InterPro" id="IPR035906">
    <property type="entry name" value="MetI-like_sf"/>
</dbReference>
<dbReference type="CDD" id="cd06261">
    <property type="entry name" value="TM_PBP2"/>
    <property type="match status" value="1"/>
</dbReference>
<dbReference type="InterPro" id="IPR000515">
    <property type="entry name" value="MetI-like"/>
</dbReference>
<keyword evidence="4 7" id="KW-0812">Transmembrane</keyword>
<organism evidence="9 10">
    <name type="scientific">Sporosarcina newyorkensis</name>
    <dbReference type="NCBI Taxonomy" id="759851"/>
    <lineage>
        <taxon>Bacteria</taxon>
        <taxon>Bacillati</taxon>
        <taxon>Bacillota</taxon>
        <taxon>Bacilli</taxon>
        <taxon>Bacillales</taxon>
        <taxon>Caryophanaceae</taxon>
        <taxon>Sporosarcina</taxon>
    </lineage>
</organism>
<dbReference type="GO" id="GO:0005886">
    <property type="term" value="C:plasma membrane"/>
    <property type="evidence" value="ECO:0007669"/>
    <property type="project" value="UniProtKB-SubCell"/>
</dbReference>
<protein>
    <submittedName>
        <fullName evidence="9">Peptide/nickel transport system permease protein</fullName>
    </submittedName>
</protein>
<keyword evidence="5 7" id="KW-1133">Transmembrane helix</keyword>
<evidence type="ECO:0000256" key="3">
    <source>
        <dbReference type="ARBA" id="ARBA00022475"/>
    </source>
</evidence>
<keyword evidence="3" id="KW-1003">Cell membrane</keyword>
<comment type="similarity">
    <text evidence="7">Belongs to the binding-protein-dependent transport system permease family.</text>
</comment>
<dbReference type="PROSITE" id="PS50928">
    <property type="entry name" value="ABC_TM1"/>
    <property type="match status" value="1"/>
</dbReference>
<evidence type="ECO:0000256" key="4">
    <source>
        <dbReference type="ARBA" id="ARBA00022692"/>
    </source>
</evidence>
<dbReference type="SUPFAM" id="SSF161098">
    <property type="entry name" value="MetI-like"/>
    <property type="match status" value="1"/>
</dbReference>
<evidence type="ECO:0000256" key="5">
    <source>
        <dbReference type="ARBA" id="ARBA00022989"/>
    </source>
</evidence>
<evidence type="ECO:0000256" key="7">
    <source>
        <dbReference type="RuleBase" id="RU363032"/>
    </source>
</evidence>
<evidence type="ECO:0000256" key="6">
    <source>
        <dbReference type="ARBA" id="ARBA00023136"/>
    </source>
</evidence>
<evidence type="ECO:0000313" key="9">
    <source>
        <dbReference type="EMBL" id="SKA98717.1"/>
    </source>
</evidence>
<feature type="transmembrane region" description="Helical" evidence="7">
    <location>
        <begin position="239"/>
        <end position="261"/>
    </location>
</feature>
<feature type="transmembrane region" description="Helical" evidence="7">
    <location>
        <begin position="131"/>
        <end position="157"/>
    </location>
</feature>
<evidence type="ECO:0000259" key="8">
    <source>
        <dbReference type="PROSITE" id="PS50928"/>
    </source>
</evidence>
<evidence type="ECO:0000256" key="2">
    <source>
        <dbReference type="ARBA" id="ARBA00022448"/>
    </source>
</evidence>
<feature type="transmembrane region" description="Helical" evidence="7">
    <location>
        <begin position="281"/>
        <end position="300"/>
    </location>
</feature>
<keyword evidence="6 7" id="KW-0472">Membrane</keyword>
<dbReference type="Proteomes" id="UP000190042">
    <property type="component" value="Unassembled WGS sequence"/>
</dbReference>
<feature type="transmembrane region" description="Helical" evidence="7">
    <location>
        <begin position="12"/>
        <end position="30"/>
    </location>
</feature>
<dbReference type="RefSeq" id="WP_078817608.1">
    <property type="nucleotide sequence ID" value="NZ_FUYJ01000003.1"/>
</dbReference>
<keyword evidence="10" id="KW-1185">Reference proteome</keyword>
<name>A0A1T4YA79_9BACL</name>
<evidence type="ECO:0000313" key="10">
    <source>
        <dbReference type="Proteomes" id="UP000190042"/>
    </source>
</evidence>
<dbReference type="PANTHER" id="PTHR43163">
    <property type="entry name" value="DIPEPTIDE TRANSPORT SYSTEM PERMEASE PROTEIN DPPB-RELATED"/>
    <property type="match status" value="1"/>
</dbReference>